<feature type="region of interest" description="Disordered" evidence="1">
    <location>
        <begin position="106"/>
        <end position="134"/>
    </location>
</feature>
<keyword evidence="2" id="KW-0732">Signal</keyword>
<evidence type="ECO:0000256" key="1">
    <source>
        <dbReference type="SAM" id="MobiDB-lite"/>
    </source>
</evidence>
<feature type="region of interest" description="Disordered" evidence="1">
    <location>
        <begin position="28"/>
        <end position="49"/>
    </location>
</feature>
<sequence length="173" mass="18588">MTAPRLSVALLLLCAQSVKCFPFQPGSCRGPGSPRAPHPDFEGTTLGGRDTLDDSDYRVDIGLDPNTGTPTVKIQTVNDATYRGILVRADDGVFAGLTDDLQRLTCPPGFDSDEQPSPSTEATNSVGHNSRTDKTGHVLTLEGLTQGEVEVRVWLLQQFSGPWFQFAGTIDVP</sequence>
<name>A0A0G4EX50_VITBC</name>
<accession>A0A0G4EX50</accession>
<evidence type="ECO:0000313" key="4">
    <source>
        <dbReference type="Proteomes" id="UP000041254"/>
    </source>
</evidence>
<evidence type="ECO:0000313" key="3">
    <source>
        <dbReference type="EMBL" id="CEM03577.1"/>
    </source>
</evidence>
<organism evidence="3 4">
    <name type="scientific">Vitrella brassicaformis (strain CCMP3155)</name>
    <dbReference type="NCBI Taxonomy" id="1169540"/>
    <lineage>
        <taxon>Eukaryota</taxon>
        <taxon>Sar</taxon>
        <taxon>Alveolata</taxon>
        <taxon>Colpodellida</taxon>
        <taxon>Vitrellaceae</taxon>
        <taxon>Vitrella</taxon>
    </lineage>
</organism>
<evidence type="ECO:0008006" key="5">
    <source>
        <dbReference type="Google" id="ProtNLM"/>
    </source>
</evidence>
<dbReference type="VEuPathDB" id="CryptoDB:Vbra_13965"/>
<keyword evidence="4" id="KW-1185">Reference proteome</keyword>
<evidence type="ECO:0000256" key="2">
    <source>
        <dbReference type="SAM" id="SignalP"/>
    </source>
</evidence>
<feature type="compositionally biased region" description="Polar residues" evidence="1">
    <location>
        <begin position="115"/>
        <end position="129"/>
    </location>
</feature>
<gene>
    <name evidence="3" type="ORF">Vbra_13965</name>
</gene>
<dbReference type="Proteomes" id="UP000041254">
    <property type="component" value="Unassembled WGS sequence"/>
</dbReference>
<feature type="signal peptide" evidence="2">
    <location>
        <begin position="1"/>
        <end position="20"/>
    </location>
</feature>
<dbReference type="InParanoid" id="A0A0G4EX50"/>
<proteinExistence type="predicted"/>
<reference evidence="3 4" key="1">
    <citation type="submission" date="2014-11" db="EMBL/GenBank/DDBJ databases">
        <authorList>
            <person name="Zhu J."/>
            <person name="Qi W."/>
            <person name="Song R."/>
        </authorList>
    </citation>
    <scope>NUCLEOTIDE SEQUENCE [LARGE SCALE GENOMIC DNA]</scope>
</reference>
<dbReference type="EMBL" id="CDMY01000344">
    <property type="protein sequence ID" value="CEM03577.1"/>
    <property type="molecule type" value="Genomic_DNA"/>
</dbReference>
<protein>
    <recommendedName>
        <fullName evidence="5">Reelin domain-containing protein</fullName>
    </recommendedName>
</protein>
<feature type="chain" id="PRO_5005187769" description="Reelin domain-containing protein" evidence="2">
    <location>
        <begin position="21"/>
        <end position="173"/>
    </location>
</feature>
<dbReference type="AlphaFoldDB" id="A0A0G4EX50"/>